<sequence>MSAQGGEATSSQHPRLRRFNSTPCRSLSIPEAGPNAVASLVSARAEQKDEQAGATEPATPADVHSDASESQETKSLYSIKSISKFIIKSCQALFTPVNLVMVPVTVIALVWAIKSYNQTQMEACRQHPNNEFLQSTDLCIKMRLRHDYDSTPAIDISKPDTNNAENNTDENSVDERIQSCSIEEETCDGFCIPKGKTCCGSGYCSDFQICNTEQLCVGCRTDEQECNGFCIKSDRICCGSGYCDSAQTCTDGRCVGCENDQQSCNGFCISKDQICCGSGYCESSQTCNADQRCVGCEIDEEECNGLCMPKGKVCCGSGHCSEGNTCTSNHVCCGSDEEECNGGCMLKGNVCCGSISCDKGQTCQDGICGGCGIGQAECNSMCIPQGTVCCGSGYCQEDQVCTTNSTCCASGMEDCNGLCMPKGKVCCGSGHCEEGQKERLVADLHGAIQIRIAPHKEDVRVVDGQSGADGR</sequence>
<dbReference type="EMBL" id="JAGMUV010000006">
    <property type="protein sequence ID" value="KAH7153271.1"/>
    <property type="molecule type" value="Genomic_DNA"/>
</dbReference>
<dbReference type="AlphaFoldDB" id="A0A9P9F5N7"/>
<evidence type="ECO:0000313" key="3">
    <source>
        <dbReference type="EMBL" id="KAH7153271.1"/>
    </source>
</evidence>
<dbReference type="PRINTS" id="PR00261">
    <property type="entry name" value="LDLRECEPTOR"/>
</dbReference>
<keyword evidence="4" id="KW-1185">Reference proteome</keyword>
<feature type="region of interest" description="Disordered" evidence="2">
    <location>
        <begin position="151"/>
        <end position="170"/>
    </location>
</feature>
<feature type="compositionally biased region" description="Polar residues" evidence="2">
    <location>
        <begin position="1"/>
        <end position="25"/>
    </location>
</feature>
<accession>A0A9P9F5N7</accession>
<comment type="caution">
    <text evidence="3">The sequence shown here is derived from an EMBL/GenBank/DDBJ whole genome shotgun (WGS) entry which is preliminary data.</text>
</comment>
<evidence type="ECO:0000256" key="2">
    <source>
        <dbReference type="SAM" id="MobiDB-lite"/>
    </source>
</evidence>
<feature type="region of interest" description="Disordered" evidence="2">
    <location>
        <begin position="1"/>
        <end position="70"/>
    </location>
</feature>
<protein>
    <submittedName>
        <fullName evidence="3">Uncharacterized protein</fullName>
    </submittedName>
</protein>
<gene>
    <name evidence="3" type="ORF">EDB81DRAFT_791044</name>
</gene>
<proteinExistence type="predicted"/>
<dbReference type="Proteomes" id="UP000738349">
    <property type="component" value="Unassembled WGS sequence"/>
</dbReference>
<dbReference type="InterPro" id="IPR002172">
    <property type="entry name" value="LDrepeatLR_classA_rpt"/>
</dbReference>
<organism evidence="3 4">
    <name type="scientific">Dactylonectria macrodidyma</name>
    <dbReference type="NCBI Taxonomy" id="307937"/>
    <lineage>
        <taxon>Eukaryota</taxon>
        <taxon>Fungi</taxon>
        <taxon>Dikarya</taxon>
        <taxon>Ascomycota</taxon>
        <taxon>Pezizomycotina</taxon>
        <taxon>Sordariomycetes</taxon>
        <taxon>Hypocreomycetidae</taxon>
        <taxon>Hypocreales</taxon>
        <taxon>Nectriaceae</taxon>
        <taxon>Dactylonectria</taxon>
    </lineage>
</organism>
<evidence type="ECO:0000256" key="1">
    <source>
        <dbReference type="ARBA" id="ARBA00023157"/>
    </source>
</evidence>
<evidence type="ECO:0000313" key="4">
    <source>
        <dbReference type="Proteomes" id="UP000738349"/>
    </source>
</evidence>
<reference evidence="3" key="1">
    <citation type="journal article" date="2021" name="Nat. Commun.">
        <title>Genetic determinants of endophytism in the Arabidopsis root mycobiome.</title>
        <authorList>
            <person name="Mesny F."/>
            <person name="Miyauchi S."/>
            <person name="Thiergart T."/>
            <person name="Pickel B."/>
            <person name="Atanasova L."/>
            <person name="Karlsson M."/>
            <person name="Huettel B."/>
            <person name="Barry K.W."/>
            <person name="Haridas S."/>
            <person name="Chen C."/>
            <person name="Bauer D."/>
            <person name="Andreopoulos W."/>
            <person name="Pangilinan J."/>
            <person name="LaButti K."/>
            <person name="Riley R."/>
            <person name="Lipzen A."/>
            <person name="Clum A."/>
            <person name="Drula E."/>
            <person name="Henrissat B."/>
            <person name="Kohler A."/>
            <person name="Grigoriev I.V."/>
            <person name="Martin F.M."/>
            <person name="Hacquard S."/>
        </authorList>
    </citation>
    <scope>NUCLEOTIDE SEQUENCE</scope>
    <source>
        <strain evidence="3">MPI-CAGE-AT-0147</strain>
    </source>
</reference>
<keyword evidence="1" id="KW-1015">Disulfide bond</keyword>
<name>A0A9P9F5N7_9HYPO</name>
<dbReference type="OrthoDB" id="5152093at2759"/>